<dbReference type="SUPFAM" id="SSF52313">
    <property type="entry name" value="Ribosomal protein S2"/>
    <property type="match status" value="1"/>
</dbReference>
<gene>
    <name evidence="2" type="ORF">ACD_4C00031G0001</name>
</gene>
<evidence type="ECO:0000256" key="1">
    <source>
        <dbReference type="ARBA" id="ARBA00006242"/>
    </source>
</evidence>
<organism evidence="2">
    <name type="scientific">uncultured bacterium</name>
    <name type="common">gcode 4</name>
    <dbReference type="NCBI Taxonomy" id="1234023"/>
    <lineage>
        <taxon>Bacteria</taxon>
        <taxon>environmental samples</taxon>
    </lineage>
</organism>
<dbReference type="GO" id="GO:0003735">
    <property type="term" value="F:structural constituent of ribosome"/>
    <property type="evidence" value="ECO:0007669"/>
    <property type="project" value="InterPro"/>
</dbReference>
<name>K2FW12_9BACT</name>
<reference evidence="2" key="1">
    <citation type="journal article" date="2012" name="Science">
        <title>Fermentation, hydrogen, and sulfur metabolism in multiple uncultivated bacterial phyla.</title>
        <authorList>
            <person name="Wrighton K.C."/>
            <person name="Thomas B.C."/>
            <person name="Sharon I."/>
            <person name="Miller C.S."/>
            <person name="Castelle C.J."/>
            <person name="VerBerkmoes N.C."/>
            <person name="Wilkins M.J."/>
            <person name="Hettich R.L."/>
            <person name="Lipton M.S."/>
            <person name="Williams K.H."/>
            <person name="Long P.E."/>
            <person name="Banfield J.F."/>
        </authorList>
    </citation>
    <scope>NUCLEOTIDE SEQUENCE [LARGE SCALE GENOMIC DNA]</scope>
</reference>
<dbReference type="GO" id="GO:0005840">
    <property type="term" value="C:ribosome"/>
    <property type="evidence" value="ECO:0007669"/>
    <property type="project" value="InterPro"/>
</dbReference>
<feature type="non-terminal residue" evidence="2">
    <location>
        <position position="60"/>
    </location>
</feature>
<dbReference type="InterPro" id="IPR023591">
    <property type="entry name" value="Ribosomal_uS2_flav_dom_sf"/>
</dbReference>
<dbReference type="AlphaFoldDB" id="K2FW12"/>
<dbReference type="InterPro" id="IPR001865">
    <property type="entry name" value="Ribosomal_uS2"/>
</dbReference>
<protein>
    <recommendedName>
        <fullName evidence="3">30S ribosomal protein S2</fullName>
    </recommendedName>
</protein>
<dbReference type="EMBL" id="AMFJ01000547">
    <property type="protein sequence ID" value="EKE27128.1"/>
    <property type="molecule type" value="Genomic_DNA"/>
</dbReference>
<evidence type="ECO:0000313" key="2">
    <source>
        <dbReference type="EMBL" id="EKE27128.1"/>
    </source>
</evidence>
<accession>K2FW12</accession>
<dbReference type="Pfam" id="PF00318">
    <property type="entry name" value="Ribosomal_S2"/>
    <property type="match status" value="1"/>
</dbReference>
<sequence length="60" mass="7266">MATQELIKDMLDNAVHIGYKRQFWSPKMKNYIHGIQNWVHVFDLYKTIDKLEEVKLIMKD</sequence>
<comment type="similarity">
    <text evidence="1">Belongs to the universal ribosomal protein uS2 family.</text>
</comment>
<comment type="caution">
    <text evidence="2">The sequence shown here is derived from an EMBL/GenBank/DDBJ whole genome shotgun (WGS) entry which is preliminary data.</text>
</comment>
<dbReference type="GO" id="GO:0006412">
    <property type="term" value="P:translation"/>
    <property type="evidence" value="ECO:0007669"/>
    <property type="project" value="InterPro"/>
</dbReference>
<evidence type="ECO:0008006" key="3">
    <source>
        <dbReference type="Google" id="ProtNLM"/>
    </source>
</evidence>
<dbReference type="Gene3D" id="3.40.50.10490">
    <property type="entry name" value="Glucose-6-phosphate isomerase like protein, domain 1"/>
    <property type="match status" value="1"/>
</dbReference>
<proteinExistence type="inferred from homology"/>